<dbReference type="AlphaFoldDB" id="K6VJ24"/>
<keyword evidence="2" id="KW-1185">Reference proteome</keyword>
<dbReference type="RefSeq" id="WP_006592760.1">
    <property type="nucleotide sequence ID" value="NZ_BAHD01000033.1"/>
</dbReference>
<dbReference type="OrthoDB" id="9795188at2"/>
<proteinExistence type="predicted"/>
<evidence type="ECO:0000313" key="1">
    <source>
        <dbReference type="EMBL" id="GAB96228.1"/>
    </source>
</evidence>
<sequence length="224" mass="23977">MDPRDFLQAPSDAELMALGECWGVPGDDLLDTGRAWVQALGASDALGPRLVEFKDRVLAVYPESGQPQHRWTERFLGVRGFIDTRLATTPKRPTQLLHDTDHELVADFHQRCPASDLAAAKPRVGGDTILASAVMADDHIAAMCSLLPTPAGPPEVSVLTTPQDRGTGCATAAEKAVLIGAARLGIAIVQHRTIAQDAPSILLSQRCGFRLLTLEHIVKPLPAS</sequence>
<gene>
    <name evidence="1" type="ORF">KILIM_033_00480</name>
</gene>
<dbReference type="EMBL" id="BAHD01000033">
    <property type="protein sequence ID" value="GAB96228.1"/>
    <property type="molecule type" value="Genomic_DNA"/>
</dbReference>
<accession>K6VJ24</accession>
<name>K6VJ24_9MICO</name>
<dbReference type="SUPFAM" id="SSF55729">
    <property type="entry name" value="Acyl-CoA N-acyltransferases (Nat)"/>
    <property type="match status" value="1"/>
</dbReference>
<comment type="caution">
    <text evidence="1">The sequence shown here is derived from an EMBL/GenBank/DDBJ whole genome shotgun (WGS) entry which is preliminary data.</text>
</comment>
<reference evidence="1 2" key="1">
    <citation type="submission" date="2012-08" db="EMBL/GenBank/DDBJ databases">
        <title>Whole genome shotgun sequence of Kineosphaera limosa NBRC 100340.</title>
        <authorList>
            <person name="Yoshida I."/>
            <person name="Isaki S."/>
            <person name="Hosoyama A."/>
            <person name="Tsuchikane K."/>
            <person name="Katsumata H."/>
            <person name="Ando Y."/>
            <person name="Ohji S."/>
            <person name="Hamada M."/>
            <person name="Tamura T."/>
            <person name="Yamazoe A."/>
            <person name="Yamazaki S."/>
            <person name="Fujita N."/>
        </authorList>
    </citation>
    <scope>NUCLEOTIDE SEQUENCE [LARGE SCALE GENOMIC DNA]</scope>
    <source>
        <strain evidence="1 2">NBRC 100340</strain>
    </source>
</reference>
<organism evidence="1 2">
    <name type="scientific">Kineosphaera limosa NBRC 100340</name>
    <dbReference type="NCBI Taxonomy" id="1184609"/>
    <lineage>
        <taxon>Bacteria</taxon>
        <taxon>Bacillati</taxon>
        <taxon>Actinomycetota</taxon>
        <taxon>Actinomycetes</taxon>
        <taxon>Micrococcales</taxon>
        <taxon>Dermatophilaceae</taxon>
        <taxon>Kineosphaera</taxon>
    </lineage>
</organism>
<dbReference type="InterPro" id="IPR016181">
    <property type="entry name" value="Acyl_CoA_acyltransferase"/>
</dbReference>
<dbReference type="Proteomes" id="UP000008366">
    <property type="component" value="Unassembled WGS sequence"/>
</dbReference>
<evidence type="ECO:0008006" key="3">
    <source>
        <dbReference type="Google" id="ProtNLM"/>
    </source>
</evidence>
<dbReference type="STRING" id="1184609.KILIM_033_00480"/>
<evidence type="ECO:0000313" key="2">
    <source>
        <dbReference type="Proteomes" id="UP000008366"/>
    </source>
</evidence>
<dbReference type="Gene3D" id="3.40.630.30">
    <property type="match status" value="1"/>
</dbReference>
<protein>
    <recommendedName>
        <fullName evidence="3">N-acetyltransferase domain-containing protein</fullName>
    </recommendedName>
</protein>